<proteinExistence type="predicted"/>
<feature type="non-terminal residue" evidence="1">
    <location>
        <position position="65"/>
    </location>
</feature>
<evidence type="ECO:0000313" key="2">
    <source>
        <dbReference type="Proteomes" id="UP000262699"/>
    </source>
</evidence>
<dbReference type="AlphaFoldDB" id="A0A3D0WA55"/>
<evidence type="ECO:0000313" key="1">
    <source>
        <dbReference type="EMBL" id="HCB74643.1"/>
    </source>
</evidence>
<reference evidence="1 2" key="1">
    <citation type="journal article" date="2018" name="Nat. Biotechnol.">
        <title>A standardized bacterial taxonomy based on genome phylogeny substantially revises the tree of life.</title>
        <authorList>
            <person name="Parks D.H."/>
            <person name="Chuvochina M."/>
            <person name="Waite D.W."/>
            <person name="Rinke C."/>
            <person name="Skarshewski A."/>
            <person name="Chaumeil P.A."/>
            <person name="Hugenholtz P."/>
        </authorList>
    </citation>
    <scope>NUCLEOTIDE SEQUENCE [LARGE SCALE GENOMIC DNA]</scope>
    <source>
        <strain evidence="1">UBA9015</strain>
    </source>
</reference>
<name>A0A3D0WA55_9SPHN</name>
<dbReference type="Proteomes" id="UP000262699">
    <property type="component" value="Unassembled WGS sequence"/>
</dbReference>
<evidence type="ECO:0008006" key="3">
    <source>
        <dbReference type="Google" id="ProtNLM"/>
    </source>
</evidence>
<dbReference type="EMBL" id="DOYJ01000017">
    <property type="protein sequence ID" value="HCB74643.1"/>
    <property type="molecule type" value="Genomic_DNA"/>
</dbReference>
<organism evidence="1 2">
    <name type="scientific">Sphingomonas bacterium</name>
    <dbReference type="NCBI Taxonomy" id="1895847"/>
    <lineage>
        <taxon>Bacteria</taxon>
        <taxon>Pseudomonadati</taxon>
        <taxon>Pseudomonadota</taxon>
        <taxon>Alphaproteobacteria</taxon>
        <taxon>Sphingomonadales</taxon>
        <taxon>Sphingomonadaceae</taxon>
        <taxon>Sphingomonas</taxon>
    </lineage>
</organism>
<sequence length="65" mass="7085">MRPQLLNPLFAEITALKGVGPALAKPLERLKIARVVDMAFHLPTGYVDRVGGIQRVAPHAVDVTR</sequence>
<dbReference type="SUPFAM" id="SSF50249">
    <property type="entry name" value="Nucleic acid-binding proteins"/>
    <property type="match status" value="1"/>
</dbReference>
<protein>
    <recommendedName>
        <fullName evidence="3">ATP-dependent DNA helicase RecG</fullName>
    </recommendedName>
</protein>
<gene>
    <name evidence="1" type="ORF">DEP91_00440</name>
</gene>
<dbReference type="InterPro" id="IPR012340">
    <property type="entry name" value="NA-bd_OB-fold"/>
</dbReference>
<accession>A0A3D0WA55</accession>
<comment type="caution">
    <text evidence="1">The sequence shown here is derived from an EMBL/GenBank/DDBJ whole genome shotgun (WGS) entry which is preliminary data.</text>
</comment>